<accession>A0A0L0N9R8</accession>
<comment type="caution">
    <text evidence="1">The sequence shown here is derived from an EMBL/GenBank/DDBJ whole genome shotgun (WGS) entry which is preliminary data.</text>
</comment>
<evidence type="ECO:0000313" key="1">
    <source>
        <dbReference type="EMBL" id="KND90812.1"/>
    </source>
</evidence>
<dbReference type="AlphaFoldDB" id="A0A0L0N9R8"/>
<evidence type="ECO:0008006" key="3">
    <source>
        <dbReference type="Google" id="ProtNLM"/>
    </source>
</evidence>
<name>A0A0L0N9R8_TOLOC</name>
<proteinExistence type="predicted"/>
<sequence>GRDTTPSAHRIASVPSATPVVGEEGVIPCYTAAARVLAPSPCVRSTTPGNCTATATAVTSSGTPGSISLPYWQHRPGCSQLVPIRSDTQSHPSSVSANGPLPAALGRRNAICICLTGPRRLSSPYRRLSITSHRDTSPIRLFATTHNDTDLYSGSHRLHLLSSFFNPTPPSSVSWQPDMSQATVNGQTREELEASSPSLFDILHNSLVLRNTVPFLPVSSLLSLAATGRSFRALIFGTPGVFRHLDLTRVKNAQFDIDAIDRGGEVWRSAQLDENLTEDDFYSGPLRGVFSTLKRRNILRDVQTLILDGLSVTSELCYEIINDASFSVRILSIRDVKNLNQGKLRGALQYACRKTRPEGSPRLQALYVFGSKDTLPLSASTPPASSIGSGWNHKSQMALTSSLRRNGDAWWSKRGRVISRPISDEWVGCMVACEGIIAFDAVLCQGPRHRNSPAFGKTSLRAGTGPAVATHAVSGCEDCGKAPEGLVHPASSSPASLPLLAPPPLLSSSVRAATLPHYPYPPFVARCMDCLCERYCSGCDKWWCESCYQLPGQPGPQADVSDFVVVEDDEDGSVSETESLEALSMTPKIKVRNKLCHQCTAGNEPAI</sequence>
<dbReference type="EMBL" id="LFRF01000011">
    <property type="protein sequence ID" value="KND90812.1"/>
    <property type="molecule type" value="Genomic_DNA"/>
</dbReference>
<protein>
    <recommendedName>
        <fullName evidence="3">F-box domain-containing protein</fullName>
    </recommendedName>
</protein>
<feature type="non-terminal residue" evidence="1">
    <location>
        <position position="1"/>
    </location>
</feature>
<organism evidence="1 2">
    <name type="scientific">Tolypocladium ophioglossoides (strain CBS 100239)</name>
    <name type="common">Snaketongue truffleclub</name>
    <name type="synonym">Elaphocordyceps ophioglossoides</name>
    <dbReference type="NCBI Taxonomy" id="1163406"/>
    <lineage>
        <taxon>Eukaryota</taxon>
        <taxon>Fungi</taxon>
        <taxon>Dikarya</taxon>
        <taxon>Ascomycota</taxon>
        <taxon>Pezizomycotina</taxon>
        <taxon>Sordariomycetes</taxon>
        <taxon>Hypocreomycetidae</taxon>
        <taxon>Hypocreales</taxon>
        <taxon>Ophiocordycipitaceae</taxon>
        <taxon>Tolypocladium</taxon>
    </lineage>
</organism>
<evidence type="ECO:0000313" key="2">
    <source>
        <dbReference type="Proteomes" id="UP000036947"/>
    </source>
</evidence>
<dbReference type="Proteomes" id="UP000036947">
    <property type="component" value="Unassembled WGS sequence"/>
</dbReference>
<keyword evidence="2" id="KW-1185">Reference proteome</keyword>
<gene>
    <name evidence="1" type="ORF">TOPH_04616</name>
</gene>
<dbReference type="STRING" id="1163406.A0A0L0N9R8"/>
<dbReference type="OrthoDB" id="5345494at2759"/>
<reference evidence="1 2" key="1">
    <citation type="journal article" date="2015" name="BMC Genomics">
        <title>The genome of the truffle-parasite Tolypocladium ophioglossoides and the evolution of antifungal peptaibiotics.</title>
        <authorList>
            <person name="Quandt C.A."/>
            <person name="Bushley K.E."/>
            <person name="Spatafora J.W."/>
        </authorList>
    </citation>
    <scope>NUCLEOTIDE SEQUENCE [LARGE SCALE GENOMIC DNA]</scope>
    <source>
        <strain evidence="1 2">CBS 100239</strain>
    </source>
</reference>